<dbReference type="NCBIfam" id="TIGR04155">
    <property type="entry name" value="cyano_PEP"/>
    <property type="match status" value="1"/>
</dbReference>
<proteinExistence type="predicted"/>
<reference evidence="2" key="1">
    <citation type="journal article" date="2011" name="MBio">
        <title>Novel metabolic attributes of the genus Cyanothece, comprising a group of unicellular nitrogen-fixing Cyanobacteria.</title>
        <authorList>
            <person name="Bandyopadhyay A."/>
            <person name="Elvitigala T."/>
            <person name="Welsh E."/>
            <person name="Stockel J."/>
            <person name="Liberton M."/>
            <person name="Min H."/>
            <person name="Sherman L.A."/>
            <person name="Pakrasi H.B."/>
        </authorList>
    </citation>
    <scope>NUCLEOTIDE SEQUENCE [LARGE SCALE GENOMIC DNA]</scope>
    <source>
        <strain evidence="2">PCC 7424</strain>
    </source>
</reference>
<dbReference type="Proteomes" id="UP000002384">
    <property type="component" value="Chromosome"/>
</dbReference>
<dbReference type="EMBL" id="CP001291">
    <property type="protein sequence ID" value="ACK69968.1"/>
    <property type="molecule type" value="Genomic_DNA"/>
</dbReference>
<protein>
    <recommendedName>
        <fullName evidence="3">PEP-CTERM protein-sorting domain-containing protein</fullName>
    </recommendedName>
</protein>
<gene>
    <name evidence="1" type="ordered locus">PCC7424_1528</name>
</gene>
<name>B7K9K0_GLOC7</name>
<dbReference type="AlphaFoldDB" id="B7K9K0"/>
<dbReference type="OrthoDB" id="430122at2"/>
<organism evidence="1 2">
    <name type="scientific">Gloeothece citriformis (strain PCC 7424)</name>
    <name type="common">Cyanothece sp. (strain PCC 7424)</name>
    <dbReference type="NCBI Taxonomy" id="65393"/>
    <lineage>
        <taxon>Bacteria</taxon>
        <taxon>Bacillati</taxon>
        <taxon>Cyanobacteriota</taxon>
        <taxon>Cyanophyceae</taxon>
        <taxon>Oscillatoriophycideae</taxon>
        <taxon>Chroococcales</taxon>
        <taxon>Aphanothecaceae</taxon>
        <taxon>Gloeothece</taxon>
        <taxon>Gloeothece citriformis</taxon>
    </lineage>
</organism>
<accession>B7K9K0</accession>
<sequence length="241" mass="26842">MSRNFVKTGFLVGNLVLGLAVCDLKPIQAAQFSFSLADDYLGEVSGSLSFKESPLTGVGKETITLSALNNYCNTYICQELPEFTTEFPPYYLPLSDGSQDIQFGSFDDVTFEFTSGYLTGIFLSERQNFTSFEGRDPRFVSETEGYLEFSINRDTYDLSGLATVKRYQLSFEPVFDDDGNYLYDEEVLTLIEEFDLVLPGGSGEVEFSTTEPVPEPLTILGAMTALSFGSMFKRKLSKFNS</sequence>
<evidence type="ECO:0008006" key="3">
    <source>
        <dbReference type="Google" id="ProtNLM"/>
    </source>
</evidence>
<dbReference type="eggNOG" id="ENOG5030R7D">
    <property type="taxonomic scope" value="Bacteria"/>
</dbReference>
<evidence type="ECO:0000313" key="2">
    <source>
        <dbReference type="Proteomes" id="UP000002384"/>
    </source>
</evidence>
<dbReference type="InterPro" id="IPR026374">
    <property type="entry name" value="Cyano_PEP"/>
</dbReference>
<dbReference type="HOGENOM" id="CLU_1169127_0_0_3"/>
<evidence type="ECO:0000313" key="1">
    <source>
        <dbReference type="EMBL" id="ACK69968.1"/>
    </source>
</evidence>
<keyword evidence="2" id="KW-1185">Reference proteome</keyword>
<dbReference type="KEGG" id="cyc:PCC7424_1528"/>